<dbReference type="EMBL" id="CAJNYD010004060">
    <property type="protein sequence ID" value="CAF3565869.1"/>
    <property type="molecule type" value="Genomic_DNA"/>
</dbReference>
<feature type="region of interest" description="Disordered" evidence="1">
    <location>
        <begin position="1206"/>
        <end position="1225"/>
    </location>
</feature>
<feature type="compositionally biased region" description="Low complexity" evidence="1">
    <location>
        <begin position="651"/>
        <end position="667"/>
    </location>
</feature>
<feature type="compositionally biased region" description="Low complexity" evidence="1">
    <location>
        <begin position="912"/>
        <end position="938"/>
    </location>
</feature>
<accession>A0A820S8M9</accession>
<dbReference type="AlphaFoldDB" id="A0A820S8M9"/>
<dbReference type="EMBL" id="CAJOBR010000022">
    <property type="protein sequence ID" value="CAF4449102.1"/>
    <property type="molecule type" value="Genomic_DNA"/>
</dbReference>
<dbReference type="Proteomes" id="UP000663848">
    <property type="component" value="Unassembled WGS sequence"/>
</dbReference>
<dbReference type="Proteomes" id="UP000663833">
    <property type="component" value="Unassembled WGS sequence"/>
</dbReference>
<evidence type="ECO:0000313" key="11">
    <source>
        <dbReference type="Proteomes" id="UP000663873"/>
    </source>
</evidence>
<evidence type="ECO:0000313" key="7">
    <source>
        <dbReference type="EMBL" id="CAF4268746.1"/>
    </source>
</evidence>
<dbReference type="Proteomes" id="UP000663862">
    <property type="component" value="Unassembled WGS sequence"/>
</dbReference>
<feature type="compositionally biased region" description="Polar residues" evidence="1">
    <location>
        <begin position="686"/>
        <end position="710"/>
    </location>
</feature>
<dbReference type="Proteomes" id="UP000663851">
    <property type="component" value="Unassembled WGS sequence"/>
</dbReference>
<evidence type="ECO:0000313" key="2">
    <source>
        <dbReference type="EMBL" id="CAF3361327.1"/>
    </source>
</evidence>
<dbReference type="Proteomes" id="UP000663825">
    <property type="component" value="Unassembled WGS sequence"/>
</dbReference>
<proteinExistence type="predicted"/>
<feature type="compositionally biased region" description="Low complexity" evidence="1">
    <location>
        <begin position="579"/>
        <end position="598"/>
    </location>
</feature>
<dbReference type="EMBL" id="CAJOBO010000037">
    <property type="protein sequence ID" value="CAF4106658.1"/>
    <property type="molecule type" value="Genomic_DNA"/>
</dbReference>
<dbReference type="EMBL" id="CAJOBP010001258">
    <property type="protein sequence ID" value="CAF4268746.1"/>
    <property type="molecule type" value="Genomic_DNA"/>
</dbReference>
<feature type="compositionally biased region" description="Pro residues" evidence="1">
    <location>
        <begin position="1026"/>
        <end position="1042"/>
    </location>
</feature>
<dbReference type="EMBL" id="CAJNXB010005800">
    <property type="protein sequence ID" value="CAF3449170.1"/>
    <property type="molecule type" value="Genomic_DNA"/>
</dbReference>
<evidence type="ECO:0000313" key="3">
    <source>
        <dbReference type="EMBL" id="CAF3449170.1"/>
    </source>
</evidence>
<dbReference type="EMBL" id="CAJNYU010003320">
    <property type="protein sequence ID" value="CAF3661184.1"/>
    <property type="molecule type" value="Genomic_DNA"/>
</dbReference>
<feature type="compositionally biased region" description="Polar residues" evidence="1">
    <location>
        <begin position="1043"/>
        <end position="1058"/>
    </location>
</feature>
<dbReference type="EMBL" id="CAJOBQ010000467">
    <property type="protein sequence ID" value="CAF4361924.1"/>
    <property type="molecule type" value="Genomic_DNA"/>
</dbReference>
<gene>
    <name evidence="5" type="ORF">FME351_LOCUS25074</name>
    <name evidence="2" type="ORF">GRG538_LOCUS6464</name>
    <name evidence="6" type="ORF">HFQ381_LOCUS1351</name>
    <name evidence="4" type="ORF">LUA448_LOCUS28698</name>
    <name evidence="9" type="ORF">QYT958_LOCUS503</name>
    <name evidence="3" type="ORF">TIS948_LOCUS31804</name>
    <name evidence="8" type="ORF">TSG867_LOCUS10274</name>
    <name evidence="7" type="ORF">UJA718_LOCUS10638</name>
</gene>
<protein>
    <recommendedName>
        <fullName evidence="12">Mediator complex subunit 1</fullName>
    </recommendedName>
</protein>
<feature type="compositionally biased region" description="Polar residues" evidence="1">
    <location>
        <begin position="951"/>
        <end position="962"/>
    </location>
</feature>
<dbReference type="Proteomes" id="UP000663872">
    <property type="component" value="Unassembled WGS sequence"/>
</dbReference>
<evidence type="ECO:0008006" key="12">
    <source>
        <dbReference type="Google" id="ProtNLM"/>
    </source>
</evidence>
<evidence type="ECO:0000313" key="4">
    <source>
        <dbReference type="EMBL" id="CAF3565869.1"/>
    </source>
</evidence>
<evidence type="ECO:0000313" key="8">
    <source>
        <dbReference type="EMBL" id="CAF4361924.1"/>
    </source>
</evidence>
<feature type="region of interest" description="Disordered" evidence="1">
    <location>
        <begin position="861"/>
        <end position="1165"/>
    </location>
</feature>
<evidence type="ECO:0000313" key="9">
    <source>
        <dbReference type="EMBL" id="CAF4449102.1"/>
    </source>
</evidence>
<evidence type="ECO:0000313" key="6">
    <source>
        <dbReference type="EMBL" id="CAF4106658.1"/>
    </source>
</evidence>
<feature type="region of interest" description="Disordered" evidence="1">
    <location>
        <begin position="477"/>
        <end position="500"/>
    </location>
</feature>
<feature type="compositionally biased region" description="Polar residues" evidence="1">
    <location>
        <begin position="1082"/>
        <end position="1125"/>
    </location>
</feature>
<dbReference type="Proteomes" id="UP000663873">
    <property type="component" value="Unassembled WGS sequence"/>
</dbReference>
<feature type="compositionally biased region" description="Low complexity" evidence="1">
    <location>
        <begin position="876"/>
        <end position="891"/>
    </location>
</feature>
<feature type="region of interest" description="Disordered" evidence="1">
    <location>
        <begin position="542"/>
        <end position="608"/>
    </location>
</feature>
<evidence type="ECO:0000256" key="1">
    <source>
        <dbReference type="SAM" id="MobiDB-lite"/>
    </source>
</evidence>
<dbReference type="EMBL" id="CAJNYT010000652">
    <property type="protein sequence ID" value="CAF3361327.1"/>
    <property type="molecule type" value="Genomic_DNA"/>
</dbReference>
<feature type="region of interest" description="Disordered" evidence="1">
    <location>
        <begin position="773"/>
        <end position="832"/>
    </location>
</feature>
<keyword evidence="11" id="KW-1185">Reference proteome</keyword>
<feature type="compositionally biased region" description="Low complexity" evidence="1">
    <location>
        <begin position="744"/>
        <end position="758"/>
    </location>
</feature>
<name>A0A820S8M9_9BILA</name>
<reference evidence="9" key="1">
    <citation type="submission" date="2021-02" db="EMBL/GenBank/DDBJ databases">
        <authorList>
            <person name="Nowell W R."/>
        </authorList>
    </citation>
    <scope>NUCLEOTIDE SEQUENCE</scope>
</reference>
<sequence>MATSSIIMLSNVSMERLYLSQPPAWADLQRLPFSLNQQQQDTRSSQQIIRTCYDKLLHHMYDTNSSSTTTINQINEQLELAAEYCQLKNFHDGNAVYLHSDQFYLEIKFDSTAHVPQHVSICFTDEQQVNSDSYVCSRMLKALNEKQYKLFREHLNGYANLFTLSAPTMNNDRRIGSTAYKILQQDLERLAKTDVYGTLLEGFEPTCEGLPMRIKFNDQIKTDPLLPNNVRIVIVPSNNQHFLPMKSSIYMDEKTNTIQLDTSMKSNLLATGHFALEFDENQSPFTFLLSYAQEISQLTNINSFISNVKSFNYLSTIIPKTKSFSQYQWYISQDQLAISIRRIPFTNLKQLIRILNLIRQQIYLTKYFNYYFNNDYDHDRMEDDSSNEIYLELSFLSSTILSITCAQSYRLSTFLLQMSNINTLPLLINRQQQKEIYLTNDKCSLLKLIESILKEDNLNKNSFESTMDFKPTNQLQELTNNTTNPSKINRRLSCGPPAKPTWRRATTLRRMQPACLTLASIETVEEKIDDEPLIDDYVNQNITTEPFDDDDNDPFPESPDQQSLHHQQILPKPSSNPYPSSLSRCTSVSSTQSISTPPIFGLSPSTPYPGGKNIPNGNIFFPLGKQVSVPEHSPVTSPIIMGAFDPLSFLPTNTTSSNPMSSNDPNNKTQKKKRRRSEHSADDFIQTLNSTSNDNRSPILTTKLTSSGGDPSNIKRGKKPMDKNPQQQQIARQKSAFKVTDSPTTGLLSQQSLTSSDETQNELKPLKVVIKRVGDSGSNSNDESQQQAIKQRKKQQQQQQQQQNMANATGALPTTVRKLPSSNSSGGSSPSVLIKSESIDMSQLNVDINPNTMMTLNDGMQVSRERSRPSSSQLNLSTPLSSSVSSQPRSTAPQPPIVLKIQRSKVYPGQESSSSNPSSSLSTVAATTTTTNNTPSSLKEASKPRARSIPSGANTNKQSVTSPPLLAAKLASPSTATTNNPLAPPISVNPSFRIPRKSSSQEVTAKPKVEPIAPANNASPAVPKTPLLPTPVVRPPPPPPPSQIGSWQSPPTQQPSRFHQSRPRSAWSQQQAPRGRAPITPPNVSALNSGHTSLPNFAQQPRSILKKPSSNENPTSDSIYMSSSDLPGLNEQRAGANFAAPPPPPSRTSTSPGMYDDNDDDSSPQAQLVIDTSSNTTNNVLLPYTIVPGSTSGAMDSFDQQHENNTMMNSSQQQHIADDSLSNID</sequence>
<dbReference type="OrthoDB" id="10041509at2759"/>
<evidence type="ECO:0000313" key="5">
    <source>
        <dbReference type="EMBL" id="CAF3661184.1"/>
    </source>
</evidence>
<organism evidence="9 10">
    <name type="scientific">Rotaria socialis</name>
    <dbReference type="NCBI Taxonomy" id="392032"/>
    <lineage>
        <taxon>Eukaryota</taxon>
        <taxon>Metazoa</taxon>
        <taxon>Spiralia</taxon>
        <taxon>Gnathifera</taxon>
        <taxon>Rotifera</taxon>
        <taxon>Eurotatoria</taxon>
        <taxon>Bdelloidea</taxon>
        <taxon>Philodinida</taxon>
        <taxon>Philodinidae</taxon>
        <taxon>Rotaria</taxon>
    </lineage>
</organism>
<comment type="caution">
    <text evidence="9">The sequence shown here is derived from an EMBL/GenBank/DDBJ whole genome shotgun (WGS) entry which is preliminary data.</text>
</comment>
<feature type="compositionally biased region" description="Polar residues" evidence="1">
    <location>
        <begin position="972"/>
        <end position="981"/>
    </location>
</feature>
<feature type="region of interest" description="Disordered" evidence="1">
    <location>
        <begin position="651"/>
        <end position="760"/>
    </location>
</feature>
<dbReference type="Proteomes" id="UP000663869">
    <property type="component" value="Unassembled WGS sequence"/>
</dbReference>
<feature type="compositionally biased region" description="Low complexity" evidence="1">
    <location>
        <begin position="820"/>
        <end position="831"/>
    </location>
</feature>
<evidence type="ECO:0000313" key="10">
    <source>
        <dbReference type="Proteomes" id="UP000663848"/>
    </source>
</evidence>